<sequence length="30" mass="3478">MPTAIQTKLHCHLKVVSAWKNGLLQHSWLH</sequence>
<organism evidence="1">
    <name type="scientific">Arundo donax</name>
    <name type="common">Giant reed</name>
    <name type="synonym">Donax arundinaceus</name>
    <dbReference type="NCBI Taxonomy" id="35708"/>
    <lineage>
        <taxon>Eukaryota</taxon>
        <taxon>Viridiplantae</taxon>
        <taxon>Streptophyta</taxon>
        <taxon>Embryophyta</taxon>
        <taxon>Tracheophyta</taxon>
        <taxon>Spermatophyta</taxon>
        <taxon>Magnoliopsida</taxon>
        <taxon>Liliopsida</taxon>
        <taxon>Poales</taxon>
        <taxon>Poaceae</taxon>
        <taxon>PACMAD clade</taxon>
        <taxon>Arundinoideae</taxon>
        <taxon>Arundineae</taxon>
        <taxon>Arundo</taxon>
    </lineage>
</organism>
<reference evidence="1" key="1">
    <citation type="submission" date="2014-09" db="EMBL/GenBank/DDBJ databases">
        <authorList>
            <person name="Magalhaes I.L.F."/>
            <person name="Oliveira U."/>
            <person name="Santos F.R."/>
            <person name="Vidigal T.H.D.A."/>
            <person name="Brescovit A.D."/>
            <person name="Santos A.J."/>
        </authorList>
    </citation>
    <scope>NUCLEOTIDE SEQUENCE</scope>
    <source>
        <tissue evidence="1">Shoot tissue taken approximately 20 cm above the soil surface</tissue>
    </source>
</reference>
<name>A0A0A9GRG5_ARUDO</name>
<evidence type="ECO:0000313" key="1">
    <source>
        <dbReference type="EMBL" id="JAE27750.1"/>
    </source>
</evidence>
<dbReference type="AlphaFoldDB" id="A0A0A9GRG5"/>
<accession>A0A0A9GRG5</accession>
<protein>
    <submittedName>
        <fullName evidence="1">Uncharacterized protein</fullName>
    </submittedName>
</protein>
<dbReference type="EMBL" id="GBRH01170146">
    <property type="protein sequence ID" value="JAE27750.1"/>
    <property type="molecule type" value="Transcribed_RNA"/>
</dbReference>
<reference evidence="1" key="2">
    <citation type="journal article" date="2015" name="Data Brief">
        <title>Shoot transcriptome of the giant reed, Arundo donax.</title>
        <authorList>
            <person name="Barrero R.A."/>
            <person name="Guerrero F.D."/>
            <person name="Moolhuijzen P."/>
            <person name="Goolsby J.A."/>
            <person name="Tidwell J."/>
            <person name="Bellgard S.E."/>
            <person name="Bellgard M.I."/>
        </authorList>
    </citation>
    <scope>NUCLEOTIDE SEQUENCE</scope>
    <source>
        <tissue evidence="1">Shoot tissue taken approximately 20 cm above the soil surface</tissue>
    </source>
</reference>
<proteinExistence type="predicted"/>